<evidence type="ECO:0000256" key="10">
    <source>
        <dbReference type="ARBA" id="ARBA00048552"/>
    </source>
</evidence>
<dbReference type="EC" id="2.7.7.6" evidence="2 11"/>
<dbReference type="SUPFAM" id="SSF47789">
    <property type="entry name" value="C-terminal domain of RNA polymerase alpha subunit"/>
    <property type="match status" value="1"/>
</dbReference>
<dbReference type="InterPro" id="IPR011262">
    <property type="entry name" value="DNA-dir_RNA_pol_insert"/>
</dbReference>
<evidence type="ECO:0000313" key="17">
    <source>
        <dbReference type="Proteomes" id="UP000218257"/>
    </source>
</evidence>
<dbReference type="Gene3D" id="2.170.120.12">
    <property type="entry name" value="DNA-directed RNA polymerase, insert domain"/>
    <property type="match status" value="1"/>
</dbReference>
<keyword evidence="7 11" id="KW-0804">Transcription</keyword>
<dbReference type="EMBL" id="JGYD01000010">
    <property type="protein sequence ID" value="KSV18688.1"/>
    <property type="molecule type" value="Genomic_DNA"/>
</dbReference>
<protein>
    <recommendedName>
        <fullName evidence="3 11">DNA-directed RNA polymerase subunit alpha</fullName>
        <shortName evidence="11">RNAP subunit alpha</shortName>
        <ecNumber evidence="2 11">2.7.7.6</ecNumber>
    </recommendedName>
    <alternativeName>
        <fullName evidence="9 11">RNA polymerase subunit alpha</fullName>
    </alternativeName>
    <alternativeName>
        <fullName evidence="8 11">Transcriptase subunit alpha</fullName>
    </alternativeName>
</protein>
<dbReference type="Pfam" id="PF01193">
    <property type="entry name" value="RNA_pol_L"/>
    <property type="match status" value="1"/>
</dbReference>
<feature type="region of interest" description="Alpha C-terminal domain (alpha-CTD)" evidence="11">
    <location>
        <begin position="246"/>
        <end position="330"/>
    </location>
</feature>
<dbReference type="Proteomes" id="UP000218257">
    <property type="component" value="Chromosome"/>
</dbReference>
<accession>A0A0V8M4N1</accession>
<comment type="similarity">
    <text evidence="1 11">Belongs to the RNA polymerase alpha chain family.</text>
</comment>
<dbReference type="Proteomes" id="UP001327986">
    <property type="component" value="Chromosome"/>
</dbReference>
<keyword evidence="6 11" id="KW-0548">Nucleotidyltransferase</keyword>
<dbReference type="HAMAP" id="MF_00059">
    <property type="entry name" value="RNApol_bact_RpoA"/>
    <property type="match status" value="1"/>
</dbReference>
<evidence type="ECO:0000256" key="4">
    <source>
        <dbReference type="ARBA" id="ARBA00022478"/>
    </source>
</evidence>
<dbReference type="InterPro" id="IPR036603">
    <property type="entry name" value="RBP11-like"/>
</dbReference>
<dbReference type="InterPro" id="IPR011260">
    <property type="entry name" value="RNAP_asu_C"/>
</dbReference>
<dbReference type="RefSeq" id="WP_010936279.1">
    <property type="nucleotide sequence ID" value="NZ_AP017649.1"/>
</dbReference>
<dbReference type="EMBL" id="AP017649">
    <property type="protein sequence ID" value="BAZ97018.1"/>
    <property type="molecule type" value="Genomic_DNA"/>
</dbReference>
<reference evidence="14 16" key="1">
    <citation type="journal article" date="2015" name="Sci. Rep.">
        <title>A comparative genomics and reductive dehalogenase gene transcription study of two chloroethene-respiring bacteria, Dehalococcoides mccartyi strains MB and 11a.</title>
        <authorList>
            <person name="Low A."/>
            <person name="Shen Z."/>
            <person name="Cheng D."/>
            <person name="Rogers M.J."/>
            <person name="Lee P.K."/>
            <person name="He J."/>
        </authorList>
    </citation>
    <scope>NUCLEOTIDE SEQUENCE [LARGE SCALE GENOMIC DNA]</scope>
    <source>
        <strain evidence="14 16">MB</strain>
    </source>
</reference>
<evidence type="ECO:0000256" key="3">
    <source>
        <dbReference type="ARBA" id="ARBA00015972"/>
    </source>
</evidence>
<dbReference type="Pfam" id="PF03118">
    <property type="entry name" value="RNA_pol_A_CTD"/>
    <property type="match status" value="1"/>
</dbReference>
<comment type="subunit">
    <text evidence="11">Homodimer. The RNAP catalytic core consists of 2 alpha, 1 beta, 1 beta' and 1 omega subunit. When a sigma factor is associated with the core the holoenzyme is formed, which can initiate transcription.</text>
</comment>
<comment type="catalytic activity">
    <reaction evidence="10 11">
        <text>RNA(n) + a ribonucleoside 5'-triphosphate = RNA(n+1) + diphosphate</text>
        <dbReference type="Rhea" id="RHEA:21248"/>
        <dbReference type="Rhea" id="RHEA-COMP:14527"/>
        <dbReference type="Rhea" id="RHEA-COMP:17342"/>
        <dbReference type="ChEBI" id="CHEBI:33019"/>
        <dbReference type="ChEBI" id="CHEBI:61557"/>
        <dbReference type="ChEBI" id="CHEBI:140395"/>
        <dbReference type="EC" id="2.7.7.6"/>
    </reaction>
</comment>
<dbReference type="eggNOG" id="COG0202">
    <property type="taxonomic scope" value="Bacteria"/>
</dbReference>
<dbReference type="EMBL" id="CP141531">
    <property type="protein sequence ID" value="WRO07827.1"/>
    <property type="molecule type" value="Genomic_DNA"/>
</dbReference>
<comment type="domain">
    <text evidence="11">The N-terminal domain is essential for RNAP assembly and basal transcription, whereas the C-terminal domain is involved in interaction with transcriptional regulators and with upstream promoter elements.</text>
</comment>
<evidence type="ECO:0000256" key="6">
    <source>
        <dbReference type="ARBA" id="ARBA00022695"/>
    </source>
</evidence>
<dbReference type="InterPro" id="IPR011773">
    <property type="entry name" value="DNA-dir_RpoA"/>
</dbReference>
<evidence type="ECO:0000256" key="11">
    <source>
        <dbReference type="HAMAP-Rule" id="MF_00059"/>
    </source>
</evidence>
<dbReference type="GeneID" id="3230220"/>
<feature type="domain" description="DNA-directed RNA polymerase RpoA/D/Rpb3-type" evidence="12">
    <location>
        <begin position="18"/>
        <end position="224"/>
    </location>
</feature>
<dbReference type="InterPro" id="IPR036643">
    <property type="entry name" value="RNApol_insert_sf"/>
</dbReference>
<dbReference type="Pfam" id="PF01000">
    <property type="entry name" value="RNA_pol_A_bac"/>
    <property type="match status" value="1"/>
</dbReference>
<dbReference type="SUPFAM" id="SSF55257">
    <property type="entry name" value="RBP11-like subunits of RNA polymerase"/>
    <property type="match status" value="1"/>
</dbReference>
<name>A0A0V8M4N1_9CHLR</name>
<evidence type="ECO:0000256" key="7">
    <source>
        <dbReference type="ARBA" id="ARBA00023163"/>
    </source>
</evidence>
<feature type="region of interest" description="Alpha N-terminal domain (alpha-NTD)" evidence="11">
    <location>
        <begin position="1"/>
        <end position="232"/>
    </location>
</feature>
<evidence type="ECO:0000313" key="13">
    <source>
        <dbReference type="EMBL" id="BAZ97018.1"/>
    </source>
</evidence>
<dbReference type="NCBIfam" id="NF003519">
    <property type="entry name" value="PRK05182.2-5"/>
    <property type="match status" value="1"/>
</dbReference>
<dbReference type="GO" id="GO:0003677">
    <property type="term" value="F:DNA binding"/>
    <property type="evidence" value="ECO:0007669"/>
    <property type="project" value="UniProtKB-UniRule"/>
</dbReference>
<gene>
    <name evidence="11" type="primary">rpoA</name>
    <name evidence="14" type="ORF">DA01_01555</name>
    <name evidence="13" type="ORF">DEHALATV1_0390</name>
    <name evidence="15" type="ORF">VLL09_02770</name>
</gene>
<evidence type="ECO:0000256" key="2">
    <source>
        <dbReference type="ARBA" id="ARBA00012418"/>
    </source>
</evidence>
<evidence type="ECO:0000313" key="14">
    <source>
        <dbReference type="EMBL" id="KSV18688.1"/>
    </source>
</evidence>
<dbReference type="SMR" id="A0A0V8M4N1"/>
<dbReference type="CDD" id="cd06928">
    <property type="entry name" value="RNAP_alpha_NTD"/>
    <property type="match status" value="1"/>
</dbReference>
<reference evidence="13 17" key="2">
    <citation type="journal article" date="2017" name="Sci. Rep.">
        <title>Isolation and genomic characterization of a Dehalococcoides strain suggests genomic rearrangement during culture.</title>
        <authorList>
            <person name="Yohda M."/>
            <person name="Ikegami K."/>
            <person name="Aita Y."/>
            <person name="Kitajima M."/>
            <person name="Takechi A."/>
            <person name="Iwamoto M."/>
            <person name="Fukuda T."/>
            <person name="Tamura N."/>
            <person name="Shibasaki J."/>
            <person name="Koike S."/>
            <person name="Komatsu D."/>
            <person name="Miyagi S."/>
            <person name="Nishimura M."/>
            <person name="Uchino Y."/>
            <person name="Shiroma A."/>
            <person name="Shimoji M."/>
            <person name="Tamotsu H."/>
            <person name="Ashimine N."/>
            <person name="Shinzato M."/>
            <person name="Ohki S."/>
            <person name="Nakano K."/>
            <person name="Teruya K."/>
            <person name="Satou K."/>
            <person name="Hirano T."/>
            <person name="Yagi O."/>
        </authorList>
    </citation>
    <scope>NUCLEOTIDE SEQUENCE [LARGE SCALE GENOMIC DNA]</scope>
    <source>
        <strain evidence="13 17">UCH-ATV1</strain>
    </source>
</reference>
<dbReference type="GO" id="GO:0006351">
    <property type="term" value="P:DNA-templated transcription"/>
    <property type="evidence" value="ECO:0007669"/>
    <property type="project" value="UniProtKB-UniRule"/>
</dbReference>
<dbReference type="NCBIfam" id="TIGR02027">
    <property type="entry name" value="rpoA"/>
    <property type="match status" value="1"/>
</dbReference>
<dbReference type="Gene3D" id="1.10.150.20">
    <property type="entry name" value="5' to 3' exonuclease, C-terminal subdomain"/>
    <property type="match status" value="1"/>
</dbReference>
<dbReference type="PATRIC" id="fig|243164.10.peg.480"/>
<proteinExistence type="inferred from homology"/>
<reference evidence="15" key="3">
    <citation type="submission" date="2023-12" db="EMBL/GenBank/DDBJ databases">
        <title>Isolation of organohalide respiring bacteria Dehalococcoides mccartyi strain GPTCE1 in groundwater collected near a chemical plant in Suzhou, China.</title>
        <authorList>
            <person name="Liu G."/>
        </authorList>
    </citation>
    <scope>NUCLEOTIDE SEQUENCE</scope>
    <source>
        <strain evidence="15">GPTCE1</strain>
    </source>
</reference>
<evidence type="ECO:0000256" key="5">
    <source>
        <dbReference type="ARBA" id="ARBA00022679"/>
    </source>
</evidence>
<dbReference type="Proteomes" id="UP000053577">
    <property type="component" value="Unassembled WGS sequence"/>
</dbReference>
<dbReference type="SUPFAM" id="SSF56553">
    <property type="entry name" value="Insert subdomain of RNA polymerase alpha subunit"/>
    <property type="match status" value="1"/>
</dbReference>
<dbReference type="GO" id="GO:0005737">
    <property type="term" value="C:cytoplasm"/>
    <property type="evidence" value="ECO:0007669"/>
    <property type="project" value="UniProtKB-ARBA"/>
</dbReference>
<dbReference type="GO" id="GO:0046983">
    <property type="term" value="F:protein dimerization activity"/>
    <property type="evidence" value="ECO:0007669"/>
    <property type="project" value="InterPro"/>
</dbReference>
<dbReference type="AlphaFoldDB" id="A0A0V8M4N1"/>
<dbReference type="FunFam" id="1.10.150.20:FF:000166">
    <property type="entry name" value="DNA-directed RNA polymerase subunit alpha"/>
    <property type="match status" value="1"/>
</dbReference>
<dbReference type="SMART" id="SM00662">
    <property type="entry name" value="RPOLD"/>
    <property type="match status" value="1"/>
</dbReference>
<dbReference type="InterPro" id="IPR011263">
    <property type="entry name" value="DNA-dir_RNA_pol_RpoA/D/Rpb3"/>
</dbReference>
<evidence type="ECO:0000256" key="8">
    <source>
        <dbReference type="ARBA" id="ARBA00032524"/>
    </source>
</evidence>
<evidence type="ECO:0000259" key="12">
    <source>
        <dbReference type="SMART" id="SM00662"/>
    </source>
</evidence>
<dbReference type="GO" id="GO:0003899">
    <property type="term" value="F:DNA-directed RNA polymerase activity"/>
    <property type="evidence" value="ECO:0007669"/>
    <property type="project" value="UniProtKB-UniRule"/>
</dbReference>
<sequence>MSDLAIPTISCTESDGKYGRFVVEPLEKGFGTTMGNSLRRILLSYLDGVAITRVRIDGIQHEFSALPKAKEDTLDFLLNLKNIRVESLSGLEGILYLKASGAKVVTAADIEPSNDFEVVNPELYLLTLDSDDAVLNVELEVELGRGYRAPESTENTPIGTIPVDAIFTPIRKVNFTTEPMHVGRETSLERLVLEVWTDGTIEPATAVSRSADILVKQFAALVSHNKVVAEVEASEPVKYAIPEEKYNMPIEQLDLSVRAVNCLRHAGITTVGEVINRGTKELLTLRNFGLKSLTELEDRLKTIGLSLNPEEELFEDAENSKKKNKGMDEA</sequence>
<organism evidence="14 16">
    <name type="scientific">Dehalococcoides mccartyi</name>
    <dbReference type="NCBI Taxonomy" id="61435"/>
    <lineage>
        <taxon>Bacteria</taxon>
        <taxon>Bacillati</taxon>
        <taxon>Chloroflexota</taxon>
        <taxon>Dehalococcoidia</taxon>
        <taxon>Dehalococcoidales</taxon>
        <taxon>Dehalococcoidaceae</taxon>
        <taxon>Dehalococcoides</taxon>
    </lineage>
</organism>
<dbReference type="GO" id="GO:0000428">
    <property type="term" value="C:DNA-directed RNA polymerase complex"/>
    <property type="evidence" value="ECO:0007669"/>
    <property type="project" value="UniProtKB-KW"/>
</dbReference>
<dbReference type="Gene3D" id="3.30.1360.10">
    <property type="entry name" value="RNA polymerase, RBP11-like subunit"/>
    <property type="match status" value="1"/>
</dbReference>
<dbReference type="NCBIfam" id="NF003513">
    <property type="entry name" value="PRK05182.1-2"/>
    <property type="match status" value="1"/>
</dbReference>
<comment type="function">
    <text evidence="11">DNA-dependent RNA polymerase catalyzes the transcription of DNA into RNA using the four ribonucleoside triphosphates as substrates.</text>
</comment>
<dbReference type="FunFam" id="2.170.120.12:FF:000001">
    <property type="entry name" value="DNA-directed RNA polymerase subunit alpha"/>
    <property type="match status" value="1"/>
</dbReference>
<evidence type="ECO:0000256" key="9">
    <source>
        <dbReference type="ARBA" id="ARBA00033070"/>
    </source>
</evidence>
<keyword evidence="4 11" id="KW-0240">DNA-directed RNA polymerase</keyword>
<keyword evidence="5 11" id="KW-0808">Transferase</keyword>
<dbReference type="OrthoDB" id="9805706at2"/>
<evidence type="ECO:0000313" key="16">
    <source>
        <dbReference type="Proteomes" id="UP000053577"/>
    </source>
</evidence>
<evidence type="ECO:0000313" key="15">
    <source>
        <dbReference type="EMBL" id="WRO07827.1"/>
    </source>
</evidence>
<evidence type="ECO:0000256" key="1">
    <source>
        <dbReference type="ARBA" id="ARBA00007123"/>
    </source>
</evidence>